<dbReference type="SUPFAM" id="SSF55103">
    <property type="entry name" value="FAD-linked oxidases, C-terminal domain"/>
    <property type="match status" value="1"/>
</dbReference>
<dbReference type="SUPFAM" id="SSF46548">
    <property type="entry name" value="alpha-helical ferredoxin"/>
    <property type="match status" value="1"/>
</dbReference>
<accession>A0ABY9UXT5</accession>
<reference evidence="7 8" key="1">
    <citation type="submission" date="2023-02" db="EMBL/GenBank/DDBJ databases">
        <title>Streptomyces sp. SCA4-21 with antifungal activity against Fusarium oxysporum f. sp. cubense, Streptomyces sp. SCA2-17 with antifungal activity against Fusarium oxysporum f. sp. cubense.</title>
        <authorList>
            <person name="Qi D."/>
        </authorList>
    </citation>
    <scope>NUCLEOTIDE SEQUENCE [LARGE SCALE GENOMIC DNA]</scope>
    <source>
        <strain evidence="7 8">SCA4-21</strain>
    </source>
</reference>
<gene>
    <name evidence="7" type="ORF">PS467_18795</name>
</gene>
<dbReference type="InterPro" id="IPR017896">
    <property type="entry name" value="4Fe4S_Fe-S-bd"/>
</dbReference>
<comment type="cofactor">
    <cofactor evidence="1">
        <name>FAD</name>
        <dbReference type="ChEBI" id="CHEBI:57692"/>
    </cofactor>
</comment>
<feature type="compositionally biased region" description="Gly residues" evidence="5">
    <location>
        <begin position="820"/>
        <end position="840"/>
    </location>
</feature>
<feature type="region of interest" description="Disordered" evidence="5">
    <location>
        <begin position="699"/>
        <end position="896"/>
    </location>
</feature>
<dbReference type="Gene3D" id="3.30.465.10">
    <property type="match status" value="1"/>
</dbReference>
<evidence type="ECO:0000256" key="2">
    <source>
        <dbReference type="ARBA" id="ARBA00022630"/>
    </source>
</evidence>
<feature type="compositionally biased region" description="Gly residues" evidence="5">
    <location>
        <begin position="743"/>
        <end position="770"/>
    </location>
</feature>
<feature type="compositionally biased region" description="Low complexity" evidence="5">
    <location>
        <begin position="771"/>
        <end position="781"/>
    </location>
</feature>
<dbReference type="Pfam" id="PF13183">
    <property type="entry name" value="Fer4_8"/>
    <property type="match status" value="1"/>
</dbReference>
<dbReference type="PANTHER" id="PTHR11748">
    <property type="entry name" value="D-LACTATE DEHYDROGENASE"/>
    <property type="match status" value="1"/>
</dbReference>
<keyword evidence="2" id="KW-0285">Flavoprotein</keyword>
<dbReference type="InterPro" id="IPR036318">
    <property type="entry name" value="FAD-bd_PCMH-like_sf"/>
</dbReference>
<dbReference type="RefSeq" id="WP_311036258.1">
    <property type="nucleotide sequence ID" value="NZ_CP117522.1"/>
</dbReference>
<evidence type="ECO:0000313" key="7">
    <source>
        <dbReference type="EMBL" id="WNE97231.1"/>
    </source>
</evidence>
<feature type="compositionally biased region" description="Low complexity" evidence="5">
    <location>
        <begin position="699"/>
        <end position="714"/>
    </location>
</feature>
<evidence type="ECO:0000256" key="3">
    <source>
        <dbReference type="ARBA" id="ARBA00022827"/>
    </source>
</evidence>
<dbReference type="InterPro" id="IPR016166">
    <property type="entry name" value="FAD-bd_PCMH"/>
</dbReference>
<dbReference type="Pfam" id="PF02913">
    <property type="entry name" value="FAD-oxidase_C"/>
    <property type="match status" value="1"/>
</dbReference>
<dbReference type="InterPro" id="IPR016164">
    <property type="entry name" value="FAD-linked_Oxase-like_C"/>
</dbReference>
<keyword evidence="3" id="KW-0274">FAD</keyword>
<dbReference type="InterPro" id="IPR006094">
    <property type="entry name" value="Oxid_FAD_bind_N"/>
</dbReference>
<name>A0ABY9UXT5_9ACTN</name>
<feature type="compositionally biased region" description="Gly residues" evidence="5">
    <location>
        <begin position="849"/>
        <end position="870"/>
    </location>
</feature>
<dbReference type="EMBL" id="CP117522">
    <property type="protein sequence ID" value="WNE97231.1"/>
    <property type="molecule type" value="Genomic_DNA"/>
</dbReference>
<feature type="compositionally biased region" description="Gly residues" evidence="5">
    <location>
        <begin position="722"/>
        <end position="735"/>
    </location>
</feature>
<dbReference type="Pfam" id="PF02754">
    <property type="entry name" value="CCG"/>
    <property type="match status" value="1"/>
</dbReference>
<dbReference type="SUPFAM" id="SSF56176">
    <property type="entry name" value="FAD-binding/transporter-associated domain-like"/>
    <property type="match status" value="1"/>
</dbReference>
<sequence>MADHEADELEQALRRAVRGDVSFDTASRALMTMDASNYRRVPTGVVAPRDADDVAAALAVCRERGVPVVARGAGTSIAGQATGLGVVLDFTRHMRSIVSLDPERRTAVVQPGVILDDLRAAAGAHGLTFGPDPSTHSRCTLGGMIGNNSCGSHSVAWGTTADNVRELDVLTYGGERVRAAQGLHDLPARLRDGIRSLVGRHLALLRTGFPELPRRISGYALDELLPEKNADVARALTGSEGTLGVVTEATVRLVKAPGARALAVLGYPDESAAAEAAHTLLPYGPLTVEGMAADLVAGASGLPKGGAWLFVEVGGANREEALSRAQEVARAAAEATTGHSVVADPAGQRALWRVREDASGTATRNQDGSEAWPGWEDCAVPPPRLGAYLRDFRALMAQHGLRGTPYGHFGDGCIHVRIDFDLMREAGIRVFRDFSSDLADLVVAHGGSLSGEHGDGLARAELLPRMYGEEMVGLFSRFKDLWDPEGGLNPGVLARPQRVDQNLRFDVLPRRPVDVAFGYPHDKGDFSAAVRRCVGVAKCRNESVSGAGVMCPSYRVTGEERHSTRGRARLLHEMLAGEVVQDGWRSEEVRDALDLCLSCKGCRSDCPVEVDMATYKAEFLHHHYEGRLRPAAHYSMGWLPVWLRAGAALRAAPVLNALSGVSPLAALAKRMGGLAPERDIPELAREPFTRWWRERARAAARGAGARGAGTEARPGPGPGGPGPGAGGPGPGAAGPGPGPGPGGPGAGPGGPDVGPAGPGAGAAGPGGGPAGPDAGPASPGGAPAGLGGGPAGPGAGPANPGGGPAGLGGGPAGPDAGLANPGGGPARSGGGPRAGAGRGLAGRVRAAVGGAGAGAGSGPGRAGRLPGGAGRVTAAPTAPGRPGEQEGPGQGAGRGRTVVLWPDTFTNHLSPSVGRSAVAVLEAAGLRVVVPPRPVCCGLTWVSTGQLDRARTVMRRTLDVMAPALDAGLPVVGLEPSCTAALRTDLPELLGTDPRAARLAESVSTFAQALERYAPDWQPPRIDRPVVGQTHCHQHAVLGDAAERRLRERAGLTGALSGGCCGLAGNFGFEDGHYEVSVACAEEQLLPSVRAAEMGTEVLADGYSCRTQLNQLAGRKGRHLAEVLADGLAKNSAKDVAGGSA</sequence>
<evidence type="ECO:0000256" key="1">
    <source>
        <dbReference type="ARBA" id="ARBA00001974"/>
    </source>
</evidence>
<keyword evidence="8" id="KW-1185">Reference proteome</keyword>
<dbReference type="InterPro" id="IPR016169">
    <property type="entry name" value="FAD-bd_PCMH_sub2"/>
</dbReference>
<dbReference type="Gene3D" id="3.30.70.2740">
    <property type="match status" value="1"/>
</dbReference>
<organism evidence="7 8">
    <name type="scientific">Streptomyces luomodiensis</name>
    <dbReference type="NCBI Taxonomy" id="3026192"/>
    <lineage>
        <taxon>Bacteria</taxon>
        <taxon>Bacillati</taxon>
        <taxon>Actinomycetota</taxon>
        <taxon>Actinomycetes</taxon>
        <taxon>Kitasatosporales</taxon>
        <taxon>Streptomycetaceae</taxon>
        <taxon>Streptomyces</taxon>
    </lineage>
</organism>
<feature type="compositionally biased region" description="Gly residues" evidence="5">
    <location>
        <begin position="782"/>
        <end position="812"/>
    </location>
</feature>
<evidence type="ECO:0000259" key="6">
    <source>
        <dbReference type="PROSITE" id="PS51387"/>
    </source>
</evidence>
<evidence type="ECO:0000313" key="8">
    <source>
        <dbReference type="Proteomes" id="UP001305606"/>
    </source>
</evidence>
<feature type="domain" description="FAD-binding PCMH-type" evidence="6">
    <location>
        <begin position="38"/>
        <end position="256"/>
    </location>
</feature>
<dbReference type="PANTHER" id="PTHR11748:SF119">
    <property type="entry name" value="D-2-HYDROXYGLUTARATE DEHYDROGENASE"/>
    <property type="match status" value="1"/>
</dbReference>
<dbReference type="InterPro" id="IPR004017">
    <property type="entry name" value="Cys_rich_dom"/>
</dbReference>
<proteinExistence type="predicted"/>
<evidence type="ECO:0000256" key="4">
    <source>
        <dbReference type="ARBA" id="ARBA00023002"/>
    </source>
</evidence>
<dbReference type="InterPro" id="IPR004113">
    <property type="entry name" value="FAD-bd_oxidored_4_C"/>
</dbReference>
<dbReference type="Proteomes" id="UP001305606">
    <property type="component" value="Chromosome"/>
</dbReference>
<dbReference type="Pfam" id="PF01565">
    <property type="entry name" value="FAD_binding_4"/>
    <property type="match status" value="1"/>
</dbReference>
<evidence type="ECO:0000256" key="5">
    <source>
        <dbReference type="SAM" id="MobiDB-lite"/>
    </source>
</evidence>
<keyword evidence="4" id="KW-0560">Oxidoreductase</keyword>
<dbReference type="PROSITE" id="PS51387">
    <property type="entry name" value="FAD_PCMH"/>
    <property type="match status" value="1"/>
</dbReference>
<protein>
    <submittedName>
        <fullName evidence="7">FAD-linked oxidase C-terminal domain-containing protein</fullName>
    </submittedName>
</protein>